<sequence>MLGRVTAVQEVHNNLMHVDRLTLSSCNIAFAFSLYKHLYCLGLPALGAKNNTLEEILQGLKFNLIETPKPDVHQGFGQLLQQLNQPEYQVQISTGSTMFIEKHLQIQIRAEFKEKARTLYQAETFTANFQKPHETKKLTNDCEETEPGEGQGNGLTPREADIHCPGMIDELHLPKFSISTDYSLEDIIPQLGIRDVFSTQADLSAITGATNLRVSQVVHKAVLDLAETGRRTVKMAFIAALWILMAGICPAVLCSSEGTLGNHTAIHQDTRKQLDSKKLASMNTDFAFNLYKKLSSKYPHDNIVFSPLSITMGLASLSLGAKGKTLGEILEGLELNVTETPEADIHQSFSHLLHILSQPEDQVQISTGSAMFIEKHLQILTEFKEEARALYQTEVFTADFQQPCEARKLINDHVSNQTQGKIKGLVSDLDVKTSMLMADFVVFQGKWDMAFELDQNRRRFYADMEMIVMVLMMEMEDVRVPYFRDQELKCTVVELNYKGNNKVMFILPDQGRIMQVEASLQPSTLRKWRKSLRLRMIDELYLPKFSISKMYSLENILPELGIKEVFSTEADLSGITGTKDLRVSQMVHNTVLDMTEMGTEAEASTRDKDDFLSAKINPTVVNINMPFLFWVINPDSEIISFMGRVANPEQD</sequence>
<feature type="domain" description="Serpin" evidence="2">
    <location>
        <begin position="32"/>
        <end position="274"/>
    </location>
</feature>
<evidence type="ECO:0000313" key="3">
    <source>
        <dbReference type="EMBL" id="GAB1297759.1"/>
    </source>
</evidence>
<dbReference type="Proteomes" id="UP001623349">
    <property type="component" value="Unassembled WGS sequence"/>
</dbReference>
<comment type="caution">
    <text evidence="3">The sequence shown here is derived from an EMBL/GenBank/DDBJ whole genome shotgun (WGS) entry which is preliminary data.</text>
</comment>
<dbReference type="PANTHER" id="PTHR11461">
    <property type="entry name" value="SERINE PROTEASE INHIBITOR, SERPIN"/>
    <property type="match status" value="1"/>
</dbReference>
<proteinExistence type="inferred from homology"/>
<name>A0ABQ0FEU7_APOSI</name>
<reference evidence="3 4" key="1">
    <citation type="submission" date="2024-08" db="EMBL/GenBank/DDBJ databases">
        <title>The draft genome of Apodemus speciosus.</title>
        <authorList>
            <person name="Nabeshima K."/>
            <person name="Suzuki S."/>
            <person name="Onuma M."/>
        </authorList>
    </citation>
    <scope>NUCLEOTIDE SEQUENCE [LARGE SCALE GENOMIC DNA]</scope>
    <source>
        <strain evidence="3">IB14-021</strain>
    </source>
</reference>
<dbReference type="PANTHER" id="PTHR11461:SF122">
    <property type="entry name" value="SERINE (OR CYSTEINE) PEPTIDASE INHIBITOR, CLADE A (ALPHA-1 ANTIPROTEINASE, ANTITRYPSIN), MEMBER 3J-RELATED"/>
    <property type="match status" value="1"/>
</dbReference>
<protein>
    <submittedName>
        <fullName evidence="3">Serine (Or cysteine) peptidase inhibitor, clade A (Alpha-1 antiproteinase, antitrypsin), member 3J</fullName>
    </submittedName>
</protein>
<comment type="similarity">
    <text evidence="1">Belongs to the serpin family.</text>
</comment>
<dbReference type="InterPro" id="IPR000215">
    <property type="entry name" value="Serpin_fam"/>
</dbReference>
<dbReference type="InterPro" id="IPR023796">
    <property type="entry name" value="Serpin_dom"/>
</dbReference>
<organism evidence="3 4">
    <name type="scientific">Apodemus speciosus</name>
    <name type="common">Large Japanese field mouse</name>
    <dbReference type="NCBI Taxonomy" id="105296"/>
    <lineage>
        <taxon>Eukaryota</taxon>
        <taxon>Metazoa</taxon>
        <taxon>Chordata</taxon>
        <taxon>Craniata</taxon>
        <taxon>Vertebrata</taxon>
        <taxon>Euteleostomi</taxon>
        <taxon>Mammalia</taxon>
        <taxon>Eutheria</taxon>
        <taxon>Euarchontoglires</taxon>
        <taxon>Glires</taxon>
        <taxon>Rodentia</taxon>
        <taxon>Myomorpha</taxon>
        <taxon>Muroidea</taxon>
        <taxon>Muridae</taxon>
        <taxon>Murinae</taxon>
        <taxon>Apodemus</taxon>
    </lineage>
</organism>
<gene>
    <name evidence="3" type="ORF">APTSU1_001299500</name>
</gene>
<evidence type="ECO:0000256" key="1">
    <source>
        <dbReference type="RuleBase" id="RU000411"/>
    </source>
</evidence>
<accession>A0ABQ0FEU7</accession>
<dbReference type="Gene3D" id="2.30.39.10">
    <property type="entry name" value="Alpha-1-antitrypsin, domain 1"/>
    <property type="match status" value="1"/>
</dbReference>
<dbReference type="CDD" id="cd19551">
    <property type="entry name" value="serpinA3_A1AC"/>
    <property type="match status" value="1"/>
</dbReference>
<dbReference type="Pfam" id="PF00079">
    <property type="entry name" value="Serpin"/>
    <property type="match status" value="3"/>
</dbReference>
<dbReference type="EMBL" id="BAAFST010000012">
    <property type="protein sequence ID" value="GAB1297759.1"/>
    <property type="molecule type" value="Genomic_DNA"/>
</dbReference>
<dbReference type="InterPro" id="IPR042185">
    <property type="entry name" value="Serpin_sf_2"/>
</dbReference>
<dbReference type="SUPFAM" id="SSF56574">
    <property type="entry name" value="Serpins"/>
    <property type="match status" value="2"/>
</dbReference>
<feature type="domain" description="Serpin" evidence="2">
    <location>
        <begin position="288"/>
        <end position="648"/>
    </location>
</feature>
<evidence type="ECO:0000313" key="4">
    <source>
        <dbReference type="Proteomes" id="UP001623349"/>
    </source>
</evidence>
<keyword evidence="4" id="KW-1185">Reference proteome</keyword>
<evidence type="ECO:0000259" key="2">
    <source>
        <dbReference type="SMART" id="SM00093"/>
    </source>
</evidence>
<dbReference type="Gene3D" id="3.30.497.10">
    <property type="entry name" value="Antithrombin, subunit I, domain 2"/>
    <property type="match status" value="2"/>
</dbReference>
<dbReference type="InterPro" id="IPR036186">
    <property type="entry name" value="Serpin_sf"/>
</dbReference>
<dbReference type="SMART" id="SM00093">
    <property type="entry name" value="SERPIN"/>
    <property type="match status" value="2"/>
</dbReference>
<dbReference type="InterPro" id="IPR042178">
    <property type="entry name" value="Serpin_sf_1"/>
</dbReference>